<dbReference type="Gene3D" id="4.10.240.10">
    <property type="entry name" value="Zn(2)-C6 fungal-type DNA-binding domain"/>
    <property type="match status" value="1"/>
</dbReference>
<sequence length="400" mass="42759">MSSSPPIPVAVSFEEMATAVPVIACAACKKSHIKCDSGRPCQNCLKNPNKAATCRDAVPKPRGRPKGGSKAAANALREAKLQFEQQFHQQQFQQQMRRQHSHHGLSFSHSRPALAPHSMTPMSRMSPIQTDGFHFSGHPHPALSRSTPTSPAAMDHRPILPGRRPSLPAWRSMCPYNNGHSSPLPGSVPEFADEEQASSPLATAGGAWPAVTAAMSESAMMAPSLCFPSTTSLLATTTAGTAVMMNPSGMLATTPYGMAPTTPGSVATSPNLNHPGLVDGLHAHAAGYSLVDVQAYSPQPMMENPYFAMSHHQQHSHHQSMMSLGMPTSTALHSMHGYYPETPLDAESLESMTDDVTSDDSDESETVDMVAQAGLVYGHAPTAKLPTELHLQMLYSPRPC</sequence>
<keyword evidence="1" id="KW-0479">Metal-binding</keyword>
<reference evidence="4" key="1">
    <citation type="journal article" date="2020" name="Fungal Divers.">
        <title>Resolving the Mortierellaceae phylogeny through synthesis of multi-gene phylogenetics and phylogenomics.</title>
        <authorList>
            <person name="Vandepol N."/>
            <person name="Liber J."/>
            <person name="Desiro A."/>
            <person name="Na H."/>
            <person name="Kennedy M."/>
            <person name="Barry K."/>
            <person name="Grigoriev I.V."/>
            <person name="Miller A.N."/>
            <person name="O'Donnell K."/>
            <person name="Stajich J.E."/>
            <person name="Bonito G."/>
        </authorList>
    </citation>
    <scope>NUCLEOTIDE SEQUENCE</scope>
    <source>
        <strain evidence="4">KOD1015</strain>
    </source>
</reference>
<feature type="domain" description="Zn(2)-C6 fungal-type" evidence="3">
    <location>
        <begin position="24"/>
        <end position="56"/>
    </location>
</feature>
<dbReference type="InterPro" id="IPR050335">
    <property type="entry name" value="ERT1_acuK_gluconeogen_tf"/>
</dbReference>
<dbReference type="InterPro" id="IPR001138">
    <property type="entry name" value="Zn2Cys6_DnaBD"/>
</dbReference>
<dbReference type="PANTHER" id="PTHR47659:SF1">
    <property type="entry name" value="TRANSCRIPTION ACTIVATOR OF GLUCONEOGENESIS ERT1"/>
    <property type="match status" value="1"/>
</dbReference>
<dbReference type="GO" id="GO:0008270">
    <property type="term" value="F:zinc ion binding"/>
    <property type="evidence" value="ECO:0007669"/>
    <property type="project" value="InterPro"/>
</dbReference>
<dbReference type="PANTHER" id="PTHR47659">
    <property type="entry name" value="ZN(II)2CYS6 TRANSCRIPTION FACTOR (EUROFUNG)-RELATED"/>
    <property type="match status" value="1"/>
</dbReference>
<proteinExistence type="predicted"/>
<dbReference type="OrthoDB" id="1555531at2759"/>
<comment type="caution">
    <text evidence="4">The sequence shown here is derived from an EMBL/GenBank/DDBJ whole genome shotgun (WGS) entry which is preliminary data.</text>
</comment>
<keyword evidence="5" id="KW-1185">Reference proteome</keyword>
<protein>
    <recommendedName>
        <fullName evidence="3">Zn(2)-C6 fungal-type domain-containing protein</fullName>
    </recommendedName>
</protein>
<evidence type="ECO:0000256" key="2">
    <source>
        <dbReference type="ARBA" id="ARBA00023242"/>
    </source>
</evidence>
<keyword evidence="2" id="KW-0539">Nucleus</keyword>
<dbReference type="EMBL" id="JAABOA010004686">
    <property type="protein sequence ID" value="KAF9577543.1"/>
    <property type="molecule type" value="Genomic_DNA"/>
</dbReference>
<dbReference type="Proteomes" id="UP000780801">
    <property type="component" value="Unassembled WGS sequence"/>
</dbReference>
<evidence type="ECO:0000313" key="5">
    <source>
        <dbReference type="Proteomes" id="UP000780801"/>
    </source>
</evidence>
<dbReference type="InterPro" id="IPR036864">
    <property type="entry name" value="Zn2-C6_fun-type_DNA-bd_sf"/>
</dbReference>
<evidence type="ECO:0000256" key="1">
    <source>
        <dbReference type="ARBA" id="ARBA00022723"/>
    </source>
</evidence>
<dbReference type="PROSITE" id="PS50048">
    <property type="entry name" value="ZN2_CY6_FUNGAL_2"/>
    <property type="match status" value="1"/>
</dbReference>
<evidence type="ECO:0000313" key="4">
    <source>
        <dbReference type="EMBL" id="KAF9577543.1"/>
    </source>
</evidence>
<dbReference type="AlphaFoldDB" id="A0A9P6FLD1"/>
<dbReference type="GO" id="GO:0000981">
    <property type="term" value="F:DNA-binding transcription factor activity, RNA polymerase II-specific"/>
    <property type="evidence" value="ECO:0007669"/>
    <property type="project" value="InterPro"/>
</dbReference>
<dbReference type="SMART" id="SM00066">
    <property type="entry name" value="GAL4"/>
    <property type="match status" value="1"/>
</dbReference>
<gene>
    <name evidence="4" type="ORF">BGW38_007171</name>
</gene>
<dbReference type="Pfam" id="PF00172">
    <property type="entry name" value="Zn_clus"/>
    <property type="match status" value="1"/>
</dbReference>
<evidence type="ECO:0000259" key="3">
    <source>
        <dbReference type="PROSITE" id="PS50048"/>
    </source>
</evidence>
<dbReference type="CDD" id="cd00067">
    <property type="entry name" value="GAL4"/>
    <property type="match status" value="1"/>
</dbReference>
<dbReference type="SUPFAM" id="SSF57701">
    <property type="entry name" value="Zn2/Cys6 DNA-binding domain"/>
    <property type="match status" value="1"/>
</dbReference>
<name>A0A9P6FLD1_9FUNG</name>
<accession>A0A9P6FLD1</accession>
<organism evidence="4 5">
    <name type="scientific">Lunasporangiospora selenospora</name>
    <dbReference type="NCBI Taxonomy" id="979761"/>
    <lineage>
        <taxon>Eukaryota</taxon>
        <taxon>Fungi</taxon>
        <taxon>Fungi incertae sedis</taxon>
        <taxon>Mucoromycota</taxon>
        <taxon>Mortierellomycotina</taxon>
        <taxon>Mortierellomycetes</taxon>
        <taxon>Mortierellales</taxon>
        <taxon>Mortierellaceae</taxon>
        <taxon>Lunasporangiospora</taxon>
    </lineage>
</organism>